<organism evidence="1 2">
    <name type="scientific">Bombardia bombarda</name>
    <dbReference type="NCBI Taxonomy" id="252184"/>
    <lineage>
        <taxon>Eukaryota</taxon>
        <taxon>Fungi</taxon>
        <taxon>Dikarya</taxon>
        <taxon>Ascomycota</taxon>
        <taxon>Pezizomycotina</taxon>
        <taxon>Sordariomycetes</taxon>
        <taxon>Sordariomycetidae</taxon>
        <taxon>Sordariales</taxon>
        <taxon>Lasiosphaeriaceae</taxon>
        <taxon>Bombardia</taxon>
    </lineage>
</organism>
<proteinExistence type="predicted"/>
<keyword evidence="2" id="KW-1185">Reference proteome</keyword>
<protein>
    <submittedName>
        <fullName evidence="1">Uncharacterized protein</fullName>
    </submittedName>
</protein>
<name>A0AA40BYV6_9PEZI</name>
<accession>A0AA40BYV6</accession>
<evidence type="ECO:0000313" key="1">
    <source>
        <dbReference type="EMBL" id="KAK0618529.1"/>
    </source>
</evidence>
<dbReference type="AlphaFoldDB" id="A0AA40BYV6"/>
<reference evidence="1" key="1">
    <citation type="submission" date="2023-06" db="EMBL/GenBank/DDBJ databases">
        <title>Genome-scale phylogeny and comparative genomics of the fungal order Sordariales.</title>
        <authorList>
            <consortium name="Lawrence Berkeley National Laboratory"/>
            <person name="Hensen N."/>
            <person name="Bonometti L."/>
            <person name="Westerberg I."/>
            <person name="Brannstrom I.O."/>
            <person name="Guillou S."/>
            <person name="Cros-Aarteil S."/>
            <person name="Calhoun S."/>
            <person name="Haridas S."/>
            <person name="Kuo A."/>
            <person name="Mondo S."/>
            <person name="Pangilinan J."/>
            <person name="Riley R."/>
            <person name="LaButti K."/>
            <person name="Andreopoulos B."/>
            <person name="Lipzen A."/>
            <person name="Chen C."/>
            <person name="Yanf M."/>
            <person name="Daum C."/>
            <person name="Ng V."/>
            <person name="Clum A."/>
            <person name="Steindorff A."/>
            <person name="Ohm R."/>
            <person name="Martin F."/>
            <person name="Silar P."/>
            <person name="Natvig D."/>
            <person name="Lalanne C."/>
            <person name="Gautier V."/>
            <person name="Ament-velasquez S.L."/>
            <person name="Kruys A."/>
            <person name="Hutchinson M.I."/>
            <person name="Powell A.J."/>
            <person name="Barry K."/>
            <person name="Miller A.N."/>
            <person name="Grigoriev I.V."/>
            <person name="Debuchy R."/>
            <person name="Gladieux P."/>
            <person name="Thoren M.H."/>
            <person name="Johannesson H."/>
        </authorList>
    </citation>
    <scope>NUCLEOTIDE SEQUENCE</scope>
    <source>
        <strain evidence="1">SMH3391-2</strain>
    </source>
</reference>
<evidence type="ECO:0000313" key="2">
    <source>
        <dbReference type="Proteomes" id="UP001174934"/>
    </source>
</evidence>
<comment type="caution">
    <text evidence="1">The sequence shown here is derived from an EMBL/GenBank/DDBJ whole genome shotgun (WGS) entry which is preliminary data.</text>
</comment>
<sequence>MDNYAVFLPLSMPELSRLVVTAPPNTKTRTNNPGPSPCSFLPSLKFISLPTPSHSLVVGIGSSRYR</sequence>
<gene>
    <name evidence="1" type="ORF">B0T17DRAFT_538162</name>
</gene>
<dbReference type="Proteomes" id="UP001174934">
    <property type="component" value="Unassembled WGS sequence"/>
</dbReference>
<dbReference type="EMBL" id="JAULSR010000005">
    <property type="protein sequence ID" value="KAK0618529.1"/>
    <property type="molecule type" value="Genomic_DNA"/>
</dbReference>